<evidence type="ECO:0008006" key="3">
    <source>
        <dbReference type="Google" id="ProtNLM"/>
    </source>
</evidence>
<protein>
    <recommendedName>
        <fullName evidence="3">Tetratricopeptide repeat protein</fullName>
    </recommendedName>
</protein>
<evidence type="ECO:0000313" key="2">
    <source>
        <dbReference type="Proteomes" id="UP000718564"/>
    </source>
</evidence>
<evidence type="ECO:0000313" key="1">
    <source>
        <dbReference type="EMBL" id="NMG22811.1"/>
    </source>
</evidence>
<dbReference type="RefSeq" id="WP_169157995.1">
    <property type="nucleotide sequence ID" value="NZ_CAWPJE010000328.1"/>
</dbReference>
<dbReference type="Proteomes" id="UP000718564">
    <property type="component" value="Unassembled WGS sequence"/>
</dbReference>
<keyword evidence="2" id="KW-1185">Reference proteome</keyword>
<proteinExistence type="predicted"/>
<sequence length="339" mass="38122">MTPSMTDSAVKAAMDIIASSPATTQEKIEMLIEMAQGFQKKPKTAQDLWNAVSLCQQAYDLCDEDNLLWQARAKVGIAVALKAIPDVGEQLLLEAKERFQEALPILQRTLASTEDSDAQQCPQQLATPVELAEAQMNFGLVLQSLVPFNLAQMTDSIQAYQKALQVFTWQKYPQEYAILHNNIAIAYLSIPLTSEREYLRQGLAVQTFEEALKHIELISHPREYAMLQNNLGNALQYLPSSHPLENVVRAIAAYDEALKVRNPRDTPLEYANTISNKANALWNLPDNPEKPEAGNLKNLLQARTYYQKAWEIFTQHEQIEQAQVVAQVLQEVETEIDNG</sequence>
<dbReference type="SUPFAM" id="SSF48452">
    <property type="entry name" value="TPR-like"/>
    <property type="match status" value="2"/>
</dbReference>
<dbReference type="EMBL" id="QMEB01000321">
    <property type="protein sequence ID" value="NMG22811.1"/>
    <property type="molecule type" value="Genomic_DNA"/>
</dbReference>
<gene>
    <name evidence="1" type="ORF">DP116_26590</name>
</gene>
<accession>A0ABX1PG17</accession>
<dbReference type="Gene3D" id="1.25.40.10">
    <property type="entry name" value="Tetratricopeptide repeat domain"/>
    <property type="match status" value="2"/>
</dbReference>
<dbReference type="InterPro" id="IPR011990">
    <property type="entry name" value="TPR-like_helical_dom_sf"/>
</dbReference>
<organism evidence="1 2">
    <name type="scientific">Brasilonema bromeliae SPC951</name>
    <dbReference type="NCBI Taxonomy" id="385972"/>
    <lineage>
        <taxon>Bacteria</taxon>
        <taxon>Bacillati</taxon>
        <taxon>Cyanobacteriota</taxon>
        <taxon>Cyanophyceae</taxon>
        <taxon>Nostocales</taxon>
        <taxon>Scytonemataceae</taxon>
        <taxon>Brasilonema</taxon>
        <taxon>Bromeliae group (in: Brasilonema)</taxon>
    </lineage>
</organism>
<comment type="caution">
    <text evidence="1">The sequence shown here is derived from an EMBL/GenBank/DDBJ whole genome shotgun (WGS) entry which is preliminary data.</text>
</comment>
<name>A0ABX1PG17_9CYAN</name>
<reference evidence="1 2" key="1">
    <citation type="submission" date="2018-06" db="EMBL/GenBank/DDBJ databases">
        <title>Comparative genomics of Brasilonema spp. strains.</title>
        <authorList>
            <person name="Alvarenga D.O."/>
            <person name="Fiore M.F."/>
            <person name="Varani A.M."/>
        </authorList>
    </citation>
    <scope>NUCLEOTIDE SEQUENCE [LARGE SCALE GENOMIC DNA]</scope>
    <source>
        <strain evidence="1 2">SPC951</strain>
    </source>
</reference>